<name>A0A7M2J4H3_PSEFL</name>
<evidence type="ECO:0000313" key="2">
    <source>
        <dbReference type="Proteomes" id="UP000593833"/>
    </source>
</evidence>
<protein>
    <submittedName>
        <fullName evidence="1">Uncharacterized protein</fullName>
    </submittedName>
</protein>
<accession>A0A7M2J4H3</accession>
<gene>
    <name evidence="1" type="ORF">IM720_28190</name>
</gene>
<proteinExistence type="predicted"/>
<dbReference type="AlphaFoldDB" id="A0A7M2J4H3"/>
<reference evidence="1 2" key="1">
    <citation type="submission" date="2020-10" db="EMBL/GenBank/DDBJ databases">
        <title>Complete genome sequence of a novel Pseudomonas fluorescens strain isolated from the flower of kumarahou (Pomaderris kumeraho).</title>
        <authorList>
            <person name="Summers M.C."/>
            <person name="Nowak V."/>
            <person name="Fairhurst M.J."/>
            <person name="Owen J.G."/>
            <person name="Gerth M.L."/>
            <person name="Patrick W.M."/>
        </authorList>
    </citation>
    <scope>NUCLEOTIDE SEQUENCE [LARGE SCALE GENOMIC DNA]</scope>
    <source>
        <strain evidence="1 2">KF1</strain>
    </source>
</reference>
<dbReference type="Proteomes" id="UP000593833">
    <property type="component" value="Chromosome"/>
</dbReference>
<sequence length="637" mass="72006">MSDAQAKMTHRETDIFTVAQLSQEFLRPERIRIQLNKDVKALPIDIGCFAYVERGRNKSHIDSRCNPVVEMSLFKDRLELIRRIIASFAVMGNHRTIHSECRYFAQLLTWCDTNNHTDVFSTASSTITAYQSYTQHLNHLIAVGKIVPVSACNFQRAFIRLIVLRFPEESRYIIGNAIRIRFNRGGVKPPREQHVEIYLKACVALARNLSEFVIGENPFPCVVEYDNCQVVIFPSNKGVFSPYIERKLHVYNYSARRISTIEEYIDSLVGDGAYVRRSAVRRAVDGALDNFKSANCDPRHEQRLRLAALAAKAYACIFLVITGASPAEFVQFDYEEDTALEKSLVKKEFSAIKFRAGGKKTRYAIGKQNGLSLLRGYLKLRAWILNGETFGKMFFNMNKCGGYTGGCTQLPQAFSSVFYKTISGIYLDPDCPNISSRAVRKFKSVVLHGLGLSPTTVADVMNHTVSTNVSDYVQTSIEQQESEFGSYWQSVRKAASVIRERRGADSFATATGHCDDFNNPSPIDPVVVIQPSCKTQYGCLYCKHYVCHSDEEDLHKLFSLQFVINAVRSAAPDLHHADTLFKDLMIRIEFIIGVIGGRSATSAELTVLIRRKVNVLGELTPFWENRLQRYEKMGVVF</sequence>
<dbReference type="RefSeq" id="WP_034139406.1">
    <property type="nucleotide sequence ID" value="NZ_CP063233.1"/>
</dbReference>
<dbReference type="EMBL" id="CP063233">
    <property type="protein sequence ID" value="QOU04522.1"/>
    <property type="molecule type" value="Genomic_DNA"/>
</dbReference>
<organism evidence="1 2">
    <name type="scientific">Pseudomonas fluorescens</name>
    <dbReference type="NCBI Taxonomy" id="294"/>
    <lineage>
        <taxon>Bacteria</taxon>
        <taxon>Pseudomonadati</taxon>
        <taxon>Pseudomonadota</taxon>
        <taxon>Gammaproteobacteria</taxon>
        <taxon>Pseudomonadales</taxon>
        <taxon>Pseudomonadaceae</taxon>
        <taxon>Pseudomonas</taxon>
    </lineage>
</organism>
<evidence type="ECO:0000313" key="1">
    <source>
        <dbReference type="EMBL" id="QOU04522.1"/>
    </source>
</evidence>